<dbReference type="EMBL" id="GBXM01036230">
    <property type="protein sequence ID" value="JAH72347.1"/>
    <property type="molecule type" value="Transcribed_RNA"/>
</dbReference>
<reference evidence="1" key="2">
    <citation type="journal article" date="2015" name="Fish Shellfish Immunol.">
        <title>Early steps in the European eel (Anguilla anguilla)-Vibrio vulnificus interaction in the gills: Role of the RtxA13 toxin.</title>
        <authorList>
            <person name="Callol A."/>
            <person name="Pajuelo D."/>
            <person name="Ebbesson L."/>
            <person name="Teles M."/>
            <person name="MacKenzie S."/>
            <person name="Amaro C."/>
        </authorList>
    </citation>
    <scope>NUCLEOTIDE SEQUENCE</scope>
</reference>
<accession>A0A0E9V2U1</accession>
<sequence length="61" mass="6664">MGQEVGGGLEESSALYTNLLIPGAHRSFLKKSNTSEYKITVHNNSSTILQNSCLSLKMHNL</sequence>
<evidence type="ECO:0000313" key="1">
    <source>
        <dbReference type="EMBL" id="JAH72347.1"/>
    </source>
</evidence>
<dbReference type="AlphaFoldDB" id="A0A0E9V2U1"/>
<name>A0A0E9V2U1_ANGAN</name>
<reference evidence="1" key="1">
    <citation type="submission" date="2014-11" db="EMBL/GenBank/DDBJ databases">
        <authorList>
            <person name="Amaro Gonzalez C."/>
        </authorList>
    </citation>
    <scope>NUCLEOTIDE SEQUENCE</scope>
</reference>
<proteinExistence type="predicted"/>
<organism evidence="1">
    <name type="scientific">Anguilla anguilla</name>
    <name type="common">European freshwater eel</name>
    <name type="synonym">Muraena anguilla</name>
    <dbReference type="NCBI Taxonomy" id="7936"/>
    <lineage>
        <taxon>Eukaryota</taxon>
        <taxon>Metazoa</taxon>
        <taxon>Chordata</taxon>
        <taxon>Craniata</taxon>
        <taxon>Vertebrata</taxon>
        <taxon>Euteleostomi</taxon>
        <taxon>Actinopterygii</taxon>
        <taxon>Neopterygii</taxon>
        <taxon>Teleostei</taxon>
        <taxon>Anguilliformes</taxon>
        <taxon>Anguillidae</taxon>
        <taxon>Anguilla</taxon>
    </lineage>
</organism>
<protein>
    <submittedName>
        <fullName evidence="1">Uncharacterized protein</fullName>
    </submittedName>
</protein>